<evidence type="ECO:0000256" key="6">
    <source>
        <dbReference type="SAM" id="SignalP"/>
    </source>
</evidence>
<dbReference type="GO" id="GO:0004867">
    <property type="term" value="F:serine-type endopeptidase inhibitor activity"/>
    <property type="evidence" value="ECO:0007669"/>
    <property type="project" value="UniProtKB-KW"/>
</dbReference>
<evidence type="ECO:0000256" key="2">
    <source>
        <dbReference type="ARBA" id="ARBA00022690"/>
    </source>
</evidence>
<dbReference type="SMART" id="SM00269">
    <property type="entry name" value="BowB"/>
    <property type="match status" value="2"/>
</dbReference>
<keyword evidence="6" id="KW-0732">Signal</keyword>
<keyword evidence="2 5" id="KW-0646">Protease inhibitor</keyword>
<dbReference type="PANTHER" id="PTHR33479">
    <property type="entry name" value="BOWMAN-BIRK TYPE BRAN TRYPSIN INHIBITOR"/>
    <property type="match status" value="1"/>
</dbReference>
<dbReference type="EMBL" id="SPHZ02000005">
    <property type="protein sequence ID" value="KAF0918384.1"/>
    <property type="molecule type" value="Genomic_DNA"/>
</dbReference>
<dbReference type="CDD" id="cd00023">
    <property type="entry name" value="BBI"/>
    <property type="match status" value="1"/>
</dbReference>
<evidence type="ECO:0000256" key="5">
    <source>
        <dbReference type="RuleBase" id="RU003856"/>
    </source>
</evidence>
<proteinExistence type="inferred from homology"/>
<dbReference type="AlphaFoldDB" id="A0A6G1E1V4"/>
<dbReference type="InterPro" id="IPR000877">
    <property type="entry name" value="Prot_inh_BBI"/>
</dbReference>
<protein>
    <recommendedName>
        <fullName evidence="7">Bowman-Birk serine protease inhibitors family domain-containing protein</fullName>
    </recommendedName>
</protein>
<dbReference type="SUPFAM" id="SSF57247">
    <property type="entry name" value="Bowman-Birk inhibitor, BBI"/>
    <property type="match status" value="2"/>
</dbReference>
<evidence type="ECO:0000256" key="3">
    <source>
        <dbReference type="ARBA" id="ARBA00022900"/>
    </source>
</evidence>
<feature type="domain" description="Bowman-Birk serine protease inhibitors family" evidence="7">
    <location>
        <begin position="137"/>
        <end position="151"/>
    </location>
</feature>
<dbReference type="Pfam" id="PF00228">
    <property type="entry name" value="Bowman-Birk_leg"/>
    <property type="match status" value="3"/>
</dbReference>
<comment type="similarity">
    <text evidence="1 5">Belongs to the Bowman-Birk serine protease inhibitor family.</text>
</comment>
<dbReference type="Proteomes" id="UP000479710">
    <property type="component" value="Unassembled WGS sequence"/>
</dbReference>
<evidence type="ECO:0000256" key="1">
    <source>
        <dbReference type="ARBA" id="ARBA00008506"/>
    </source>
</evidence>
<dbReference type="GO" id="GO:0005576">
    <property type="term" value="C:extracellular region"/>
    <property type="evidence" value="ECO:0007669"/>
    <property type="project" value="InterPro"/>
</dbReference>
<dbReference type="PANTHER" id="PTHR33479:SF22">
    <property type="entry name" value="BOWMAN-BIRK TYPE BRAN TRYPSIN INHIBITOR"/>
    <property type="match status" value="1"/>
</dbReference>
<keyword evidence="3 5" id="KW-0722">Serine protease inhibitor</keyword>
<dbReference type="InterPro" id="IPR035995">
    <property type="entry name" value="Bowman-Birk_prot_inh"/>
</dbReference>
<evidence type="ECO:0000313" key="9">
    <source>
        <dbReference type="Proteomes" id="UP000479710"/>
    </source>
</evidence>
<keyword evidence="4" id="KW-1015">Disulfide bond</keyword>
<accession>A0A6G1E1V4</accession>
<keyword evidence="9" id="KW-1185">Reference proteome</keyword>
<organism evidence="8 9">
    <name type="scientific">Oryza meyeriana var. granulata</name>
    <dbReference type="NCBI Taxonomy" id="110450"/>
    <lineage>
        <taxon>Eukaryota</taxon>
        <taxon>Viridiplantae</taxon>
        <taxon>Streptophyta</taxon>
        <taxon>Embryophyta</taxon>
        <taxon>Tracheophyta</taxon>
        <taxon>Spermatophyta</taxon>
        <taxon>Magnoliopsida</taxon>
        <taxon>Liliopsida</taxon>
        <taxon>Poales</taxon>
        <taxon>Poaceae</taxon>
        <taxon>BOP clade</taxon>
        <taxon>Oryzoideae</taxon>
        <taxon>Oryzeae</taxon>
        <taxon>Oryzinae</taxon>
        <taxon>Oryza</taxon>
        <taxon>Oryza meyeriana</taxon>
    </lineage>
</organism>
<evidence type="ECO:0000313" key="8">
    <source>
        <dbReference type="EMBL" id="KAF0918384.1"/>
    </source>
</evidence>
<gene>
    <name evidence="8" type="ORF">E2562_023545</name>
</gene>
<feature type="signal peptide" evidence="6">
    <location>
        <begin position="1"/>
        <end position="22"/>
    </location>
</feature>
<sequence length="182" mass="19813">MKSGMATTSILLFLLLAGLTAAAHRTADDDTNNNIRLPNYGAQAPEPARPWNCCDNIEMLPEKIFPPRWRCNDELEPSQCVAACKVCQEAPGPFPGPLICSDVYWGVDPGPFCTERPWGKCCDSAICTKSIPPICQCADEVDSCAAACKDCQPVESSEPPRYVCQDQFTGQPGPRCTPDEQN</sequence>
<comment type="caution">
    <text evidence="8">The sequence shown here is derived from an EMBL/GenBank/DDBJ whole genome shotgun (WGS) entry which is preliminary data.</text>
</comment>
<dbReference type="Gene3D" id="2.10.69.10">
    <property type="entry name" value="Cysteine Protease (Bromelain) Inhibitor, subunit H"/>
    <property type="match status" value="2"/>
</dbReference>
<dbReference type="OrthoDB" id="757405at2759"/>
<evidence type="ECO:0000259" key="7">
    <source>
        <dbReference type="PROSITE" id="PS00281"/>
    </source>
</evidence>
<dbReference type="PROSITE" id="PS00281">
    <property type="entry name" value="BOWMAN_BIRK"/>
    <property type="match status" value="1"/>
</dbReference>
<name>A0A6G1E1V4_9ORYZ</name>
<reference evidence="8 9" key="1">
    <citation type="submission" date="2019-11" db="EMBL/GenBank/DDBJ databases">
        <title>Whole genome sequence of Oryza granulata.</title>
        <authorList>
            <person name="Li W."/>
        </authorList>
    </citation>
    <scope>NUCLEOTIDE SEQUENCE [LARGE SCALE GENOMIC DNA]</scope>
    <source>
        <strain evidence="9">cv. Menghai</strain>
        <tissue evidence="8">Leaf</tissue>
    </source>
</reference>
<feature type="chain" id="PRO_5026006754" description="Bowman-Birk serine protease inhibitors family domain-containing protein" evidence="6">
    <location>
        <begin position="23"/>
        <end position="182"/>
    </location>
</feature>
<evidence type="ECO:0000256" key="4">
    <source>
        <dbReference type="ARBA" id="ARBA00023157"/>
    </source>
</evidence>